<dbReference type="Pfam" id="PF00305">
    <property type="entry name" value="Lipoxygenase"/>
    <property type="match status" value="1"/>
</dbReference>
<dbReference type="GO" id="GO:0046872">
    <property type="term" value="F:metal ion binding"/>
    <property type="evidence" value="ECO:0007669"/>
    <property type="project" value="UniProtKB-KW"/>
</dbReference>
<accession>A0A9X0D6H7</accession>
<dbReference type="Gene3D" id="3.10.450.60">
    <property type="match status" value="1"/>
</dbReference>
<evidence type="ECO:0000256" key="1">
    <source>
        <dbReference type="ARBA" id="ARBA00001962"/>
    </source>
</evidence>
<keyword evidence="9" id="KW-0443">Lipid metabolism</keyword>
<evidence type="ECO:0000259" key="10">
    <source>
        <dbReference type="PROSITE" id="PS51393"/>
    </source>
</evidence>
<keyword evidence="5" id="KW-0479">Metal-binding</keyword>
<evidence type="ECO:0000313" key="12">
    <source>
        <dbReference type="Proteomes" id="UP001163046"/>
    </source>
</evidence>
<evidence type="ECO:0000256" key="2">
    <source>
        <dbReference type="ARBA" id="ARBA00004496"/>
    </source>
</evidence>
<comment type="subcellular location">
    <subcellularLocation>
        <location evidence="2">Cytoplasm</location>
    </subcellularLocation>
</comment>
<dbReference type="SUPFAM" id="SSF48484">
    <property type="entry name" value="Lipoxigenase"/>
    <property type="match status" value="1"/>
</dbReference>
<evidence type="ECO:0000256" key="9">
    <source>
        <dbReference type="ARBA" id="ARBA00023098"/>
    </source>
</evidence>
<dbReference type="InterPro" id="IPR036226">
    <property type="entry name" value="LipOase_C_sf"/>
</dbReference>
<dbReference type="GO" id="GO:0016702">
    <property type="term" value="F:oxidoreductase activity, acting on single donors with incorporation of molecular oxygen, incorporation of two atoms of oxygen"/>
    <property type="evidence" value="ECO:0007669"/>
    <property type="project" value="InterPro"/>
</dbReference>
<gene>
    <name evidence="11" type="ORF">OS493_006675</name>
</gene>
<dbReference type="InterPro" id="IPR013819">
    <property type="entry name" value="LipOase_C"/>
</dbReference>
<keyword evidence="6" id="KW-0223">Dioxygenase</keyword>
<dbReference type="EMBL" id="MU825875">
    <property type="protein sequence ID" value="KAJ7386669.1"/>
    <property type="molecule type" value="Genomic_DNA"/>
</dbReference>
<evidence type="ECO:0000313" key="11">
    <source>
        <dbReference type="EMBL" id="KAJ7386669.1"/>
    </source>
</evidence>
<keyword evidence="8" id="KW-0408">Iron</keyword>
<dbReference type="InterPro" id="IPR000907">
    <property type="entry name" value="LipOase"/>
</dbReference>
<evidence type="ECO:0000256" key="4">
    <source>
        <dbReference type="ARBA" id="ARBA00022490"/>
    </source>
</evidence>
<proteinExistence type="predicted"/>
<comment type="cofactor">
    <cofactor evidence="1">
        <name>Fe cation</name>
        <dbReference type="ChEBI" id="CHEBI:24875"/>
    </cofactor>
</comment>
<comment type="pathway">
    <text evidence="3">Lipid metabolism.</text>
</comment>
<dbReference type="GO" id="GO:0034440">
    <property type="term" value="P:lipid oxidation"/>
    <property type="evidence" value="ECO:0007669"/>
    <property type="project" value="InterPro"/>
</dbReference>
<comment type="caution">
    <text evidence="11">The sequence shown here is derived from an EMBL/GenBank/DDBJ whole genome shotgun (WGS) entry which is preliminary data.</text>
</comment>
<organism evidence="11 12">
    <name type="scientific">Desmophyllum pertusum</name>
    <dbReference type="NCBI Taxonomy" id="174260"/>
    <lineage>
        <taxon>Eukaryota</taxon>
        <taxon>Metazoa</taxon>
        <taxon>Cnidaria</taxon>
        <taxon>Anthozoa</taxon>
        <taxon>Hexacorallia</taxon>
        <taxon>Scleractinia</taxon>
        <taxon>Caryophylliina</taxon>
        <taxon>Caryophylliidae</taxon>
        <taxon>Desmophyllum</taxon>
    </lineage>
</organism>
<dbReference type="FunFam" id="1.20.245.10:FF:000001">
    <property type="entry name" value="Arachidonate 5-lipoxygenase a"/>
    <property type="match status" value="1"/>
</dbReference>
<dbReference type="Proteomes" id="UP001163046">
    <property type="component" value="Unassembled WGS sequence"/>
</dbReference>
<dbReference type="Gene3D" id="1.20.245.10">
    <property type="entry name" value="Lipoxygenase-1, Domain 5"/>
    <property type="match status" value="1"/>
</dbReference>
<evidence type="ECO:0000256" key="5">
    <source>
        <dbReference type="ARBA" id="ARBA00022723"/>
    </source>
</evidence>
<dbReference type="PRINTS" id="PR00087">
    <property type="entry name" value="LIPOXYGENASE"/>
</dbReference>
<keyword evidence="12" id="KW-1185">Reference proteome</keyword>
<evidence type="ECO:0000256" key="8">
    <source>
        <dbReference type="ARBA" id="ARBA00023004"/>
    </source>
</evidence>
<dbReference type="GO" id="GO:0005737">
    <property type="term" value="C:cytoplasm"/>
    <property type="evidence" value="ECO:0007669"/>
    <property type="project" value="UniProtKB-SubCell"/>
</dbReference>
<feature type="domain" description="Lipoxygenase" evidence="10">
    <location>
        <begin position="1"/>
        <end position="327"/>
    </location>
</feature>
<keyword evidence="4" id="KW-0963">Cytoplasm</keyword>
<dbReference type="PROSITE" id="PS00081">
    <property type="entry name" value="LIPOXYGENASE_2"/>
    <property type="match status" value="1"/>
</dbReference>
<dbReference type="AlphaFoldDB" id="A0A9X0D6H7"/>
<dbReference type="OrthoDB" id="407298at2759"/>
<protein>
    <recommendedName>
        <fullName evidence="10">Lipoxygenase domain-containing protein</fullName>
    </recommendedName>
</protein>
<evidence type="ECO:0000256" key="6">
    <source>
        <dbReference type="ARBA" id="ARBA00022964"/>
    </source>
</evidence>
<sequence length="327" mass="37434">MWLRNADAQWHQMITHLLRTHLFMEPIAVATRRQLPSLHPLWKLLSPHLRGILAINTLGRETLIPVGGVADYVLSIGGGAIGHVHLMQKYYKSLTWSSYDLPRVLEERGVHDAEQLPGFHYRDDALRLWKVIKEYITDMLKIYYYSSKKIKKDTELQAWIRDLHDNGYPAREGENDHGFPSSVTSLEELTHLLTMVIFTCSCQHAAVNFSQMDAYGFQPHSPSLMRKPPPKTKGLANMEHIMNSLPTMDQAGATIGVVFDLSRKFDDEPRLGEFPERLFTDKAAEDAISRFQGDLHKMSKAIEHRNDKLKFPYTYLLPENTPNSVAI</sequence>
<dbReference type="PROSITE" id="PS51393">
    <property type="entry name" value="LIPOXYGENASE_3"/>
    <property type="match status" value="1"/>
</dbReference>
<evidence type="ECO:0000256" key="7">
    <source>
        <dbReference type="ARBA" id="ARBA00023002"/>
    </source>
</evidence>
<dbReference type="PANTHER" id="PTHR11771">
    <property type="entry name" value="LIPOXYGENASE"/>
    <property type="match status" value="1"/>
</dbReference>
<keyword evidence="7" id="KW-0560">Oxidoreductase</keyword>
<reference evidence="11" key="1">
    <citation type="submission" date="2023-01" db="EMBL/GenBank/DDBJ databases">
        <title>Genome assembly of the deep-sea coral Lophelia pertusa.</title>
        <authorList>
            <person name="Herrera S."/>
            <person name="Cordes E."/>
        </authorList>
    </citation>
    <scope>NUCLEOTIDE SEQUENCE</scope>
    <source>
        <strain evidence="11">USNM1676648</strain>
        <tissue evidence="11">Polyp</tissue>
    </source>
</reference>
<name>A0A9X0D6H7_9CNID</name>
<dbReference type="InterPro" id="IPR020834">
    <property type="entry name" value="LipOase_CS"/>
</dbReference>
<evidence type="ECO:0000256" key="3">
    <source>
        <dbReference type="ARBA" id="ARBA00005189"/>
    </source>
</evidence>